<gene>
    <name evidence="1" type="ORF">LEP1GSC151_0716</name>
</gene>
<evidence type="ECO:0000313" key="2">
    <source>
        <dbReference type="Proteomes" id="UP000011776"/>
    </source>
</evidence>
<protein>
    <submittedName>
        <fullName evidence="1">Uncharacterized protein</fullName>
    </submittedName>
</protein>
<reference evidence="1 2" key="1">
    <citation type="submission" date="2013-02" db="EMBL/GenBank/DDBJ databases">
        <authorList>
            <person name="Harkins D.M."/>
            <person name="Durkin A.S."/>
            <person name="Brinkac L.M."/>
            <person name="Haft D.H."/>
            <person name="Selengut J.D."/>
            <person name="Sanka R."/>
            <person name="DePew J."/>
            <person name="Purushe J."/>
            <person name="Tulsiani S.M."/>
            <person name="Graham G.C."/>
            <person name="Burns M.-A."/>
            <person name="Dohnt M.F."/>
            <person name="Smythe L.D."/>
            <person name="McKay D.B."/>
            <person name="Craig S.B."/>
            <person name="Vinetz J.M."/>
            <person name="Sutton G.G."/>
            <person name="Nierman W.C."/>
            <person name="Fouts D.E."/>
        </authorList>
    </citation>
    <scope>NUCLEOTIDE SEQUENCE [LARGE SCALE GENOMIC DNA]</scope>
    <source>
        <strain evidence="1 2">LT2186</strain>
    </source>
</reference>
<dbReference type="AlphaFoldDB" id="M3H993"/>
<comment type="caution">
    <text evidence="1">The sequence shown here is derived from an EMBL/GenBank/DDBJ whole genome shotgun (WGS) entry which is preliminary data.</text>
</comment>
<dbReference type="BioCyc" id="LINT1001599:G11K9-1102-MONOMER"/>
<evidence type="ECO:0000313" key="1">
    <source>
        <dbReference type="EMBL" id="EMG09275.1"/>
    </source>
</evidence>
<proteinExistence type="predicted"/>
<dbReference type="EMBL" id="AFME02000328">
    <property type="protein sequence ID" value="EMG09275.1"/>
    <property type="molecule type" value="Genomic_DNA"/>
</dbReference>
<accession>M3H993</accession>
<organism evidence="1 2">
    <name type="scientific">Leptospira interrogans serovar Grippotyphosa str. LT2186</name>
    <dbReference type="NCBI Taxonomy" id="1001599"/>
    <lineage>
        <taxon>Bacteria</taxon>
        <taxon>Pseudomonadati</taxon>
        <taxon>Spirochaetota</taxon>
        <taxon>Spirochaetia</taxon>
        <taxon>Leptospirales</taxon>
        <taxon>Leptospiraceae</taxon>
        <taxon>Leptospira</taxon>
    </lineage>
</organism>
<sequence>MHYKLKEFAKREGINLNEAILILLEKGINLNQEMSENHDLDWILGTWVDDKEQNEIFEDLRKIDP</sequence>
<name>M3H993_LEPIR</name>
<dbReference type="Proteomes" id="UP000011776">
    <property type="component" value="Unassembled WGS sequence"/>
</dbReference>